<dbReference type="OrthoDB" id="980044at2"/>
<sequence>MRIPYKLSKVYDYFILINLPSFIDHEIVKVKRDFGRVNGEYLSLVSKPHISMFNFPQPKEREPEILSPLSDLLLKQPVFRVDLSGYNFFPENNTFYISISNQVSLKELYRKIILQLHLLLIPRGFLRSNFTPHITIGRKLSNKQFQNALAEYNHKPFEESFELSYVTVLRREYPWSSWQLIRELPLKQKENGLFTA</sequence>
<evidence type="ECO:0000313" key="2">
    <source>
        <dbReference type="Proteomes" id="UP000199437"/>
    </source>
</evidence>
<organism evidence="1 2">
    <name type="scientific">Roseivirga pacifica</name>
    <dbReference type="NCBI Taxonomy" id="1267423"/>
    <lineage>
        <taxon>Bacteria</taxon>
        <taxon>Pseudomonadati</taxon>
        <taxon>Bacteroidota</taxon>
        <taxon>Cytophagia</taxon>
        <taxon>Cytophagales</taxon>
        <taxon>Roseivirgaceae</taxon>
        <taxon>Roseivirga</taxon>
    </lineage>
</organism>
<reference evidence="2" key="1">
    <citation type="submission" date="2016-10" db="EMBL/GenBank/DDBJ databases">
        <authorList>
            <person name="Varghese N."/>
            <person name="Submissions S."/>
        </authorList>
    </citation>
    <scope>NUCLEOTIDE SEQUENCE [LARGE SCALE GENOMIC DNA]</scope>
    <source>
        <strain evidence="2">CGMCC 1.12402</strain>
    </source>
</reference>
<dbReference type="AlphaFoldDB" id="A0A1I0M755"/>
<dbReference type="RefSeq" id="WP_090256471.1">
    <property type="nucleotide sequence ID" value="NZ_FOIR01000001.1"/>
</dbReference>
<dbReference type="InterPro" id="IPR050580">
    <property type="entry name" value="2H_phosphoesterase_YjcG-like"/>
</dbReference>
<dbReference type="PANTHER" id="PTHR40037">
    <property type="entry name" value="PHOSPHOESTERASE YJCG-RELATED"/>
    <property type="match status" value="1"/>
</dbReference>
<dbReference type="Gene3D" id="3.90.1140.10">
    <property type="entry name" value="Cyclic phosphodiesterase"/>
    <property type="match status" value="1"/>
</dbReference>
<dbReference type="GeneID" id="99984907"/>
<dbReference type="EMBL" id="FOIR01000001">
    <property type="protein sequence ID" value="SEV84315.1"/>
    <property type="molecule type" value="Genomic_DNA"/>
</dbReference>
<dbReference type="GO" id="GO:0016874">
    <property type="term" value="F:ligase activity"/>
    <property type="evidence" value="ECO:0007669"/>
    <property type="project" value="UniProtKB-KW"/>
</dbReference>
<proteinExistence type="predicted"/>
<name>A0A1I0M755_9BACT</name>
<dbReference type="SUPFAM" id="SSF55144">
    <property type="entry name" value="LigT-like"/>
    <property type="match status" value="1"/>
</dbReference>
<accession>A0A1I0M755</accession>
<dbReference type="PANTHER" id="PTHR40037:SF1">
    <property type="entry name" value="PHOSPHOESTERASE SAOUHSC_00951-RELATED"/>
    <property type="match status" value="1"/>
</dbReference>
<gene>
    <name evidence="1" type="ORF">SAMN05216290_0143</name>
</gene>
<dbReference type="STRING" id="1267423.SAMN05216290_0143"/>
<dbReference type="Proteomes" id="UP000199437">
    <property type="component" value="Unassembled WGS sequence"/>
</dbReference>
<evidence type="ECO:0000313" key="1">
    <source>
        <dbReference type="EMBL" id="SEV84315.1"/>
    </source>
</evidence>
<protein>
    <submittedName>
        <fullName evidence="1">2'-5' RNA ligase</fullName>
    </submittedName>
</protein>
<dbReference type="Pfam" id="PF13563">
    <property type="entry name" value="2_5_RNA_ligase2"/>
    <property type="match status" value="1"/>
</dbReference>
<dbReference type="InterPro" id="IPR009097">
    <property type="entry name" value="Cyclic_Pdiesterase"/>
</dbReference>
<keyword evidence="2" id="KW-1185">Reference proteome</keyword>
<keyword evidence="1" id="KW-0436">Ligase</keyword>